<organism evidence="2 3">
    <name type="scientific">Brevibacterium mcbrellneri ATCC 49030</name>
    <dbReference type="NCBI Taxonomy" id="585530"/>
    <lineage>
        <taxon>Bacteria</taxon>
        <taxon>Bacillati</taxon>
        <taxon>Actinomycetota</taxon>
        <taxon>Actinomycetes</taxon>
        <taxon>Micrococcales</taxon>
        <taxon>Brevibacteriaceae</taxon>
        <taxon>Brevibacterium</taxon>
    </lineage>
</organism>
<evidence type="ECO:0000313" key="3">
    <source>
        <dbReference type="Proteomes" id="UP000005714"/>
    </source>
</evidence>
<reference evidence="2 3" key="1">
    <citation type="submission" date="2010-04" db="EMBL/GenBank/DDBJ databases">
        <authorList>
            <person name="Qin X."/>
            <person name="Bachman B."/>
            <person name="Battles P."/>
            <person name="Bell A."/>
            <person name="Bess C."/>
            <person name="Bickham C."/>
            <person name="Chaboub L."/>
            <person name="Chen D."/>
            <person name="Coyle M."/>
            <person name="Deiros D.R."/>
            <person name="Dinh H."/>
            <person name="Forbes L."/>
            <person name="Fowler G."/>
            <person name="Francisco L."/>
            <person name="Fu Q."/>
            <person name="Gubbala S."/>
            <person name="Hale W."/>
            <person name="Han Y."/>
            <person name="Hemphill L."/>
            <person name="Highlander S.K."/>
            <person name="Hirani K."/>
            <person name="Hogues M."/>
            <person name="Jackson L."/>
            <person name="Jakkamsetti A."/>
            <person name="Javaid M."/>
            <person name="Jiang H."/>
            <person name="Korchina V."/>
            <person name="Kovar C."/>
            <person name="Lara F."/>
            <person name="Lee S."/>
            <person name="Mata R."/>
            <person name="Mathew T."/>
            <person name="Moen C."/>
            <person name="Morales K."/>
            <person name="Munidasa M."/>
            <person name="Nazareth L."/>
            <person name="Ngo R."/>
            <person name="Nguyen L."/>
            <person name="Okwuonu G."/>
            <person name="Ongeri F."/>
            <person name="Patil S."/>
            <person name="Petrosino J."/>
            <person name="Pham C."/>
            <person name="Pham P."/>
            <person name="Pu L.-L."/>
            <person name="Puazo M."/>
            <person name="Raj R."/>
            <person name="Reid J."/>
            <person name="Rouhana J."/>
            <person name="Saada N."/>
            <person name="Shang Y."/>
            <person name="Simmons D."/>
            <person name="Thornton R."/>
            <person name="Warren J."/>
            <person name="Weissenberger G."/>
            <person name="Zhang J."/>
            <person name="Zhang L."/>
            <person name="Zhou C."/>
            <person name="Zhu D."/>
            <person name="Muzny D."/>
            <person name="Worley K."/>
            <person name="Gibbs R."/>
        </authorList>
    </citation>
    <scope>NUCLEOTIDE SEQUENCE [LARGE SCALE GENOMIC DNA]</scope>
    <source>
        <strain evidence="2 3">ATCC 49030</strain>
    </source>
</reference>
<feature type="chain" id="PRO_5003068111" description="Tat pathway signal sequence domain protein" evidence="1">
    <location>
        <begin position="35"/>
        <end position="168"/>
    </location>
</feature>
<comment type="caution">
    <text evidence="2">The sequence shown here is derived from an EMBL/GenBank/DDBJ whole genome shotgun (WGS) entry which is preliminary data.</text>
</comment>
<dbReference type="AlphaFoldDB" id="D4YQI7"/>
<proteinExistence type="predicted"/>
<dbReference type="OrthoDB" id="5195614at2"/>
<evidence type="ECO:0000313" key="2">
    <source>
        <dbReference type="EMBL" id="EFG46475.1"/>
    </source>
</evidence>
<evidence type="ECO:0000256" key="1">
    <source>
        <dbReference type="SAM" id="SignalP"/>
    </source>
</evidence>
<dbReference type="RefSeq" id="WP_005885987.1">
    <property type="nucleotide sequence ID" value="NZ_ADNU01000074.1"/>
</dbReference>
<accession>D4YQI7</accession>
<feature type="signal peptide" evidence="1">
    <location>
        <begin position="1"/>
        <end position="34"/>
    </location>
</feature>
<gene>
    <name evidence="2" type="ORF">HMPREF0183_2197</name>
</gene>
<protein>
    <recommendedName>
        <fullName evidence="4">Tat pathway signal sequence domain protein</fullName>
    </recommendedName>
</protein>
<sequence>MTKKNHIHRALATTAIAGVAFAGIGIAAANPAAAADEKPASSSSSYSGSGNVNVNFDPVAIVDSIVAAVNDQDDRSGAVKAATEVGYYSKDNPDRMSVAVVNKNQDIQVSGEIADAKNIDIKGGNYVIYWFSGPGQVVNNGDGGWLNWGTYGNIERADDNLIKINGGL</sequence>
<keyword evidence="1" id="KW-0732">Signal</keyword>
<evidence type="ECO:0008006" key="4">
    <source>
        <dbReference type="Google" id="ProtNLM"/>
    </source>
</evidence>
<dbReference type="Proteomes" id="UP000005714">
    <property type="component" value="Unassembled WGS sequence"/>
</dbReference>
<dbReference type="EMBL" id="ADNU01000074">
    <property type="protein sequence ID" value="EFG46475.1"/>
    <property type="molecule type" value="Genomic_DNA"/>
</dbReference>
<keyword evidence="3" id="KW-1185">Reference proteome</keyword>
<name>D4YQI7_9MICO</name>